<protein>
    <recommendedName>
        <fullName evidence="2">C3H1-type domain-containing protein</fullName>
    </recommendedName>
</protein>
<dbReference type="STRING" id="1314777.A0A164TA14"/>
<organism evidence="3 4">
    <name type="scientific">Sistotremastrum niveocremeum HHB9708</name>
    <dbReference type="NCBI Taxonomy" id="1314777"/>
    <lineage>
        <taxon>Eukaryota</taxon>
        <taxon>Fungi</taxon>
        <taxon>Dikarya</taxon>
        <taxon>Basidiomycota</taxon>
        <taxon>Agaricomycotina</taxon>
        <taxon>Agaricomycetes</taxon>
        <taxon>Sistotremastrales</taxon>
        <taxon>Sistotremastraceae</taxon>
        <taxon>Sertulicium</taxon>
        <taxon>Sertulicium niveocremeum</taxon>
    </lineage>
</organism>
<dbReference type="EMBL" id="KV419411">
    <property type="protein sequence ID" value="KZS92194.1"/>
    <property type="molecule type" value="Genomic_DNA"/>
</dbReference>
<dbReference type="AlphaFoldDB" id="A0A164TA14"/>
<evidence type="ECO:0000256" key="1">
    <source>
        <dbReference type="PROSITE-ProRule" id="PRU00723"/>
    </source>
</evidence>
<evidence type="ECO:0000259" key="2">
    <source>
        <dbReference type="PROSITE" id="PS50103"/>
    </source>
</evidence>
<dbReference type="Pfam" id="PF00642">
    <property type="entry name" value="zf-CCCH"/>
    <property type="match status" value="1"/>
</dbReference>
<proteinExistence type="predicted"/>
<accession>A0A164TA14</accession>
<evidence type="ECO:0000313" key="3">
    <source>
        <dbReference type="EMBL" id="KZS92194.1"/>
    </source>
</evidence>
<dbReference type="Proteomes" id="UP000076722">
    <property type="component" value="Unassembled WGS sequence"/>
</dbReference>
<feature type="non-terminal residue" evidence="3">
    <location>
        <position position="1"/>
    </location>
</feature>
<sequence length="228" mass="26007">VVLSEEARKTLERHTIWGKDPKTHLLSILKAALRPSFPYSEWDNIIRGKPINLDNVLSNLNAIVPDNRQTERIGTVEIRLNTFVTSKKVISHGDWVSAWSATERAYRFTMPWRRDELERYAQYIGRMFTAIPVSGHGCVIKFEQACRTRVSQQNIFTLQDFSEFVDLHTAFIVPAFSATTSSQAGRSSSSKSRDPCRRWNNNRCPDGSDCKYAHICKACRSGQHRSGD</sequence>
<reference evidence="3 4" key="1">
    <citation type="journal article" date="2016" name="Mol. Biol. Evol.">
        <title>Comparative Genomics of Early-Diverging Mushroom-Forming Fungi Provides Insights into the Origins of Lignocellulose Decay Capabilities.</title>
        <authorList>
            <person name="Nagy L.G."/>
            <person name="Riley R."/>
            <person name="Tritt A."/>
            <person name="Adam C."/>
            <person name="Daum C."/>
            <person name="Floudas D."/>
            <person name="Sun H."/>
            <person name="Yadav J.S."/>
            <person name="Pangilinan J."/>
            <person name="Larsson K.H."/>
            <person name="Matsuura K."/>
            <person name="Barry K."/>
            <person name="Labutti K."/>
            <person name="Kuo R."/>
            <person name="Ohm R.A."/>
            <person name="Bhattacharya S.S."/>
            <person name="Shirouzu T."/>
            <person name="Yoshinaga Y."/>
            <person name="Martin F.M."/>
            <person name="Grigoriev I.V."/>
            <person name="Hibbett D.S."/>
        </authorList>
    </citation>
    <scope>NUCLEOTIDE SEQUENCE [LARGE SCALE GENOMIC DNA]</scope>
    <source>
        <strain evidence="3 4">HHB9708</strain>
    </source>
</reference>
<dbReference type="OrthoDB" id="2355984at2759"/>
<keyword evidence="1" id="KW-0862">Zinc</keyword>
<feature type="zinc finger region" description="C3H1-type" evidence="1">
    <location>
        <begin position="190"/>
        <end position="217"/>
    </location>
</feature>
<name>A0A164TA14_9AGAM</name>
<dbReference type="GO" id="GO:0008270">
    <property type="term" value="F:zinc ion binding"/>
    <property type="evidence" value="ECO:0007669"/>
    <property type="project" value="UniProtKB-KW"/>
</dbReference>
<dbReference type="InterPro" id="IPR000571">
    <property type="entry name" value="Znf_CCCH"/>
</dbReference>
<feature type="domain" description="C3H1-type" evidence="2">
    <location>
        <begin position="190"/>
        <end position="217"/>
    </location>
</feature>
<keyword evidence="4" id="KW-1185">Reference proteome</keyword>
<dbReference type="PROSITE" id="PS50103">
    <property type="entry name" value="ZF_C3H1"/>
    <property type="match status" value="1"/>
</dbReference>
<gene>
    <name evidence="3" type="ORF">SISNIDRAFT_401448</name>
</gene>
<feature type="non-terminal residue" evidence="3">
    <location>
        <position position="228"/>
    </location>
</feature>
<keyword evidence="1" id="KW-0863">Zinc-finger</keyword>
<keyword evidence="1" id="KW-0479">Metal-binding</keyword>
<evidence type="ECO:0000313" key="4">
    <source>
        <dbReference type="Proteomes" id="UP000076722"/>
    </source>
</evidence>